<dbReference type="STRING" id="867345.SAMN05421693_101139"/>
<proteinExistence type="predicted"/>
<dbReference type="SUPFAM" id="SSF52540">
    <property type="entry name" value="P-loop containing nucleoside triphosphate hydrolases"/>
    <property type="match status" value="1"/>
</dbReference>
<dbReference type="InterPro" id="IPR027417">
    <property type="entry name" value="P-loop_NTPase"/>
</dbReference>
<name>A0A1H8Z221_9GAMM</name>
<dbReference type="RefSeq" id="WP_090202489.1">
    <property type="nucleotide sequence ID" value="NZ_FOFO01000001.1"/>
</dbReference>
<dbReference type="Pfam" id="PF13671">
    <property type="entry name" value="AAA_33"/>
    <property type="match status" value="1"/>
</dbReference>
<sequence>MHRDQTLQQTLIQRLTHPAAYPHPVTQVQRIETHISTVLLAGEFAYKIKKPVNLGFLDFSTLAQRQHFCAEELRLNRRLAPDIYDAVVSFSGSPAHPVFNGPGPAFEYAVRMRRFDPDHTLDHLHDRGHLSLELMDTIATRLARFHAQIPATTDHGHPAQVVKPMLENFAHIRRLAPSGVDFAMLDALEAWTCNQHQQLVPLLAQRHQGGYIRECHGDLHLGNIALIAGEPTLFDGIEFNPALRWIDMISEVAFLTMDLMARGAQAHAHRFLNAWLEASGDYEGVPLLRFYQVYRAMVRAKVAAIRREQPGLPPAEADRALVTCQAYMQLATRFTRSEVAALFINHGFSGSGKTTLSRPLIEATGAIRIRSDVERKRLAGLAATDRGGDELYGQTLTRRTYDRLAELARWLIQAGYPVIVDATFLRRDARHQFAILARTLGVGFWILDYQADPARLQQRIQQRRAMGEDASDADLAVLQKQQQQHDPLEPDEPAILIRSEQPLPINTMRQLLDMPPLQDTAHNPERSGA</sequence>
<dbReference type="Gene3D" id="3.40.50.300">
    <property type="entry name" value="P-loop containing nucleotide triphosphate hydrolases"/>
    <property type="match status" value="1"/>
</dbReference>
<organism evidence="1 2">
    <name type="scientific">Ectothiorhodospira magna</name>
    <dbReference type="NCBI Taxonomy" id="867345"/>
    <lineage>
        <taxon>Bacteria</taxon>
        <taxon>Pseudomonadati</taxon>
        <taxon>Pseudomonadota</taxon>
        <taxon>Gammaproteobacteria</taxon>
        <taxon>Chromatiales</taxon>
        <taxon>Ectothiorhodospiraceae</taxon>
        <taxon>Ectothiorhodospira</taxon>
    </lineage>
</organism>
<dbReference type="InterPro" id="IPR052732">
    <property type="entry name" value="Cell-binding_unc_protein"/>
</dbReference>
<dbReference type="Proteomes" id="UP000199496">
    <property type="component" value="Unassembled WGS sequence"/>
</dbReference>
<dbReference type="SUPFAM" id="SSF56112">
    <property type="entry name" value="Protein kinase-like (PK-like)"/>
    <property type="match status" value="1"/>
</dbReference>
<gene>
    <name evidence="1" type="ORF">SAMN05421693_101139</name>
</gene>
<evidence type="ECO:0000313" key="2">
    <source>
        <dbReference type="Proteomes" id="UP000199496"/>
    </source>
</evidence>
<protein>
    <recommendedName>
        <fullName evidence="3">Aminoglycoside phosphotransferase domain-containing protein</fullName>
    </recommendedName>
</protein>
<dbReference type="AlphaFoldDB" id="A0A1H8Z221"/>
<evidence type="ECO:0000313" key="1">
    <source>
        <dbReference type="EMBL" id="SEP58392.1"/>
    </source>
</evidence>
<evidence type="ECO:0008006" key="3">
    <source>
        <dbReference type="Google" id="ProtNLM"/>
    </source>
</evidence>
<dbReference type="PANTHER" id="PTHR43883">
    <property type="entry name" value="SLR0207 PROTEIN"/>
    <property type="match status" value="1"/>
</dbReference>
<dbReference type="EMBL" id="FOFO01000001">
    <property type="protein sequence ID" value="SEP58392.1"/>
    <property type="molecule type" value="Genomic_DNA"/>
</dbReference>
<dbReference type="OrthoDB" id="9810277at2"/>
<reference evidence="1 2" key="1">
    <citation type="submission" date="2016-10" db="EMBL/GenBank/DDBJ databases">
        <authorList>
            <person name="de Groot N.N."/>
        </authorList>
    </citation>
    <scope>NUCLEOTIDE SEQUENCE [LARGE SCALE GENOMIC DNA]</scope>
    <source>
        <strain evidence="1 2">B7-7</strain>
    </source>
</reference>
<dbReference type="InterPro" id="IPR011009">
    <property type="entry name" value="Kinase-like_dom_sf"/>
</dbReference>
<accession>A0A1H8Z221</accession>
<dbReference type="PANTHER" id="PTHR43883:SF1">
    <property type="entry name" value="GLUCONOKINASE"/>
    <property type="match status" value="1"/>
</dbReference>
<keyword evidence="2" id="KW-1185">Reference proteome</keyword>